<dbReference type="GO" id="GO:0009288">
    <property type="term" value="C:bacterial-type flagellum"/>
    <property type="evidence" value="ECO:0007669"/>
    <property type="project" value="UniProtKB-SubCell"/>
</dbReference>
<dbReference type="GO" id="GO:0005576">
    <property type="term" value="C:extracellular region"/>
    <property type="evidence" value="ECO:0007669"/>
    <property type="project" value="UniProtKB-SubCell"/>
</dbReference>
<keyword evidence="4" id="KW-0964">Secreted</keyword>
<dbReference type="InterPro" id="IPR001029">
    <property type="entry name" value="Flagellin_N"/>
</dbReference>
<keyword evidence="7" id="KW-0966">Cell projection</keyword>
<comment type="function">
    <text evidence="4">Flagellin is the subunit protein which polymerizes to form the filaments of bacterial flagella.</text>
</comment>
<dbReference type="Proteomes" id="UP000192468">
    <property type="component" value="Unassembled WGS sequence"/>
</dbReference>
<dbReference type="Gene3D" id="1.20.1330.10">
    <property type="entry name" value="f41 fragment of flagellin, N-terminal domain"/>
    <property type="match status" value="1"/>
</dbReference>
<evidence type="ECO:0000256" key="1">
    <source>
        <dbReference type="ARBA" id="ARBA00005709"/>
    </source>
</evidence>
<dbReference type="InterPro" id="IPR042187">
    <property type="entry name" value="Flagellin_C_sub2"/>
</dbReference>
<evidence type="ECO:0000256" key="4">
    <source>
        <dbReference type="RuleBase" id="RU362073"/>
    </source>
</evidence>
<dbReference type="OrthoDB" id="9796789at2"/>
<protein>
    <recommendedName>
        <fullName evidence="2 4">Flagellin</fullName>
    </recommendedName>
</protein>
<comment type="subcellular location">
    <subcellularLocation>
        <location evidence="4">Secreted</location>
    </subcellularLocation>
    <subcellularLocation>
        <location evidence="4">Bacterial flagellum</location>
    </subcellularLocation>
</comment>
<dbReference type="SUPFAM" id="SSF64518">
    <property type="entry name" value="Phase 1 flagellin"/>
    <property type="match status" value="1"/>
</dbReference>
<keyword evidence="7" id="KW-0282">Flagellum</keyword>
<dbReference type="STRING" id="1121291.SAMN02745134_00451"/>
<dbReference type="Pfam" id="PF00700">
    <property type="entry name" value="Flagellin_C"/>
    <property type="match status" value="1"/>
</dbReference>
<comment type="similarity">
    <text evidence="1 4">Belongs to the bacterial flagellin family.</text>
</comment>
<dbReference type="Pfam" id="PF00669">
    <property type="entry name" value="Flagellin_N"/>
    <property type="match status" value="1"/>
</dbReference>
<gene>
    <name evidence="7" type="ORF">SAMN02745134_00451</name>
</gene>
<dbReference type="PANTHER" id="PTHR42792:SF2">
    <property type="entry name" value="FLAGELLIN"/>
    <property type="match status" value="1"/>
</dbReference>
<dbReference type="Gene3D" id="6.10.10.10">
    <property type="entry name" value="Flagellar export chaperone, C-terminal domain"/>
    <property type="match status" value="1"/>
</dbReference>
<dbReference type="InterPro" id="IPR001492">
    <property type="entry name" value="Flagellin"/>
</dbReference>
<evidence type="ECO:0000256" key="3">
    <source>
        <dbReference type="ARBA" id="ARBA00023143"/>
    </source>
</evidence>
<name>A0A1W1X1W1_9CLOT</name>
<evidence type="ECO:0000256" key="2">
    <source>
        <dbReference type="ARBA" id="ARBA00020110"/>
    </source>
</evidence>
<evidence type="ECO:0000313" key="8">
    <source>
        <dbReference type="Proteomes" id="UP000192468"/>
    </source>
</evidence>
<organism evidence="7 8">
    <name type="scientific">Clostridium acidisoli DSM 12555</name>
    <dbReference type="NCBI Taxonomy" id="1121291"/>
    <lineage>
        <taxon>Bacteria</taxon>
        <taxon>Bacillati</taxon>
        <taxon>Bacillota</taxon>
        <taxon>Clostridia</taxon>
        <taxon>Eubacteriales</taxon>
        <taxon>Clostridiaceae</taxon>
        <taxon>Clostridium</taxon>
    </lineage>
</organism>
<proteinExistence type="inferred from homology"/>
<reference evidence="7 8" key="1">
    <citation type="submission" date="2017-04" db="EMBL/GenBank/DDBJ databases">
        <authorList>
            <person name="Afonso C.L."/>
            <person name="Miller P.J."/>
            <person name="Scott M.A."/>
            <person name="Spackman E."/>
            <person name="Goraichik I."/>
            <person name="Dimitrov K.M."/>
            <person name="Suarez D.L."/>
            <person name="Swayne D.E."/>
        </authorList>
    </citation>
    <scope>NUCLEOTIDE SEQUENCE [LARGE SCALE GENOMIC DNA]</scope>
    <source>
        <strain evidence="7 8">DSM 12555</strain>
    </source>
</reference>
<dbReference type="PANTHER" id="PTHR42792">
    <property type="entry name" value="FLAGELLIN"/>
    <property type="match status" value="1"/>
</dbReference>
<sequence>MRLTHNIPSLNIYTKYKSALASQSTSMARISSGKRINQTSDDPYGKAQDTNFTMQLRGLQMANQNAQDGVSLAQVAEGGLDGINSMLQRIRDLAVQASNGTENTSDKNAIQLEVSNLVQNINTTAKSTNMNGINILNDSSGQGLTAMIGANVGEQITIPTFNFTTDNSSGALYSLSTADVTTSDNCKTLMDNVDSAMSQINSALSKYGAVENRFNSTSDNIGAVSNEVEAGDSDAIDTDIAAEMLNYSRSSIVVQAGIAMMAQTNKFPQDVLSILQNIRAN</sequence>
<feature type="domain" description="Flagellin C-terminal" evidence="6">
    <location>
        <begin position="190"/>
        <end position="275"/>
    </location>
</feature>
<dbReference type="AlphaFoldDB" id="A0A1W1X1W1"/>
<evidence type="ECO:0000259" key="6">
    <source>
        <dbReference type="Pfam" id="PF00700"/>
    </source>
</evidence>
<feature type="domain" description="Flagellin N-terminal" evidence="5">
    <location>
        <begin position="5"/>
        <end position="139"/>
    </location>
</feature>
<dbReference type="EMBL" id="FWXH01000002">
    <property type="protein sequence ID" value="SMC17887.1"/>
    <property type="molecule type" value="Genomic_DNA"/>
</dbReference>
<evidence type="ECO:0000259" key="5">
    <source>
        <dbReference type="Pfam" id="PF00669"/>
    </source>
</evidence>
<keyword evidence="3 4" id="KW-0975">Bacterial flagellum</keyword>
<dbReference type="RefSeq" id="WP_084113638.1">
    <property type="nucleotide sequence ID" value="NZ_FWXH01000002.1"/>
</dbReference>
<dbReference type="InterPro" id="IPR046358">
    <property type="entry name" value="Flagellin_C"/>
</dbReference>
<keyword evidence="7" id="KW-0969">Cilium</keyword>
<accession>A0A1W1X1W1</accession>
<dbReference type="GO" id="GO:0005198">
    <property type="term" value="F:structural molecule activity"/>
    <property type="evidence" value="ECO:0007669"/>
    <property type="project" value="UniProtKB-UniRule"/>
</dbReference>
<keyword evidence="8" id="KW-1185">Reference proteome</keyword>
<evidence type="ECO:0000313" key="7">
    <source>
        <dbReference type="EMBL" id="SMC17887.1"/>
    </source>
</evidence>
<dbReference type="PRINTS" id="PR00207">
    <property type="entry name" value="FLAGELLIN"/>
</dbReference>